<sequence length="52" mass="5611">MRLEPYKSSNAAETTGTVGVICFKVLSNSPTSVKFENCALLTKPVNGTMIFN</sequence>
<organism evidence="1 2">
    <name type="scientific">Pseudobacteroides cellulosolvens ATCC 35603 = DSM 2933</name>
    <dbReference type="NCBI Taxonomy" id="398512"/>
    <lineage>
        <taxon>Bacteria</taxon>
        <taxon>Bacillati</taxon>
        <taxon>Bacillota</taxon>
        <taxon>Clostridia</taxon>
        <taxon>Eubacteriales</taxon>
        <taxon>Oscillospiraceae</taxon>
        <taxon>Pseudobacteroides</taxon>
    </lineage>
</organism>
<dbReference type="Proteomes" id="UP000036923">
    <property type="component" value="Unassembled WGS sequence"/>
</dbReference>
<dbReference type="SUPFAM" id="SSF49384">
    <property type="entry name" value="Carbohydrate-binding domain"/>
    <property type="match status" value="1"/>
</dbReference>
<reference evidence="2" key="1">
    <citation type="submission" date="2015-07" db="EMBL/GenBank/DDBJ databases">
        <title>Near-Complete Genome Sequence of the Cellulolytic Bacterium Bacteroides (Pseudobacteroides) cellulosolvens ATCC 35603.</title>
        <authorList>
            <person name="Dassa B."/>
            <person name="Utturkar S.M."/>
            <person name="Klingeman D.M."/>
            <person name="Hurt R.A."/>
            <person name="Keller M."/>
            <person name="Xu J."/>
            <person name="Reddy Y.H.K."/>
            <person name="Borovok I."/>
            <person name="Grinberg I.R."/>
            <person name="Lamed R."/>
            <person name="Zhivin O."/>
            <person name="Bayer E.A."/>
            <person name="Brown S.D."/>
        </authorList>
    </citation>
    <scope>NUCLEOTIDE SEQUENCE [LARGE SCALE GENOMIC DNA]</scope>
    <source>
        <strain evidence="2">DSM 2933</strain>
    </source>
</reference>
<dbReference type="GO" id="GO:0030246">
    <property type="term" value="F:carbohydrate binding"/>
    <property type="evidence" value="ECO:0007669"/>
    <property type="project" value="InterPro"/>
</dbReference>
<dbReference type="EMBL" id="LGTC01000001">
    <property type="protein sequence ID" value="KNY25390.1"/>
    <property type="molecule type" value="Genomic_DNA"/>
</dbReference>
<protein>
    <submittedName>
        <fullName evidence="1">Cohesin domain protein</fullName>
    </submittedName>
</protein>
<dbReference type="RefSeq" id="WP_338053597.1">
    <property type="nucleotide sequence ID" value="NZ_JQKC01000020.1"/>
</dbReference>
<evidence type="ECO:0000313" key="2">
    <source>
        <dbReference type="Proteomes" id="UP000036923"/>
    </source>
</evidence>
<dbReference type="InterPro" id="IPR008965">
    <property type="entry name" value="CBM2/CBM3_carb-bd_dom_sf"/>
</dbReference>
<comment type="caution">
    <text evidence="1">The sequence shown here is derived from an EMBL/GenBank/DDBJ whole genome shotgun (WGS) entry which is preliminary data.</text>
</comment>
<keyword evidence="2" id="KW-1185">Reference proteome</keyword>
<dbReference type="Gene3D" id="2.60.40.680">
    <property type="match status" value="1"/>
</dbReference>
<proteinExistence type="predicted"/>
<name>A0A0L6JI48_9FIRM</name>
<gene>
    <name evidence="1" type="ORF">Bccel_0650</name>
</gene>
<evidence type="ECO:0000313" key="1">
    <source>
        <dbReference type="EMBL" id="KNY25390.1"/>
    </source>
</evidence>
<accession>A0A0L6JI48</accession>
<dbReference type="AlphaFoldDB" id="A0A0L6JI48"/>